<evidence type="ECO:0000256" key="2">
    <source>
        <dbReference type="SAM" id="MobiDB-lite"/>
    </source>
</evidence>
<dbReference type="NCBIfam" id="TIGR02601">
    <property type="entry name" value="autotrns_rpt"/>
    <property type="match status" value="3"/>
</dbReference>
<feature type="compositionally biased region" description="Gly residues" evidence="2">
    <location>
        <begin position="100"/>
        <end position="109"/>
    </location>
</feature>
<dbReference type="Pfam" id="PF03797">
    <property type="entry name" value="Autotransporter"/>
    <property type="match status" value="1"/>
</dbReference>
<name>D8JUJ9_HYPDA</name>
<reference evidence="5" key="1">
    <citation type="journal article" date="2011" name="J. Bacteriol.">
        <title>Genome sequences of eight morphologically diverse alphaproteobacteria.</title>
        <authorList>
            <consortium name="US DOE Joint Genome Institute"/>
            <person name="Brown P.J."/>
            <person name="Kysela D.T."/>
            <person name="Buechlein A."/>
            <person name="Hemmerich C."/>
            <person name="Brun Y.V."/>
        </authorList>
    </citation>
    <scope>NUCLEOTIDE SEQUENCE [LARGE SCALE GENOMIC DNA]</scope>
    <source>
        <strain evidence="5">ATCC 51888 / DSM 1869 / NCIB 11706 / TK 0415</strain>
    </source>
</reference>
<dbReference type="EMBL" id="CP002083">
    <property type="protein sequence ID" value="ADJ24629.1"/>
    <property type="molecule type" value="Genomic_DNA"/>
</dbReference>
<feature type="region of interest" description="Disordered" evidence="2">
    <location>
        <begin position="100"/>
        <end position="179"/>
    </location>
</feature>
<protein>
    <submittedName>
        <fullName evidence="4">Outer membrane autotransporter barrel domain protein</fullName>
    </submittedName>
</protein>
<feature type="domain" description="Autotransporter" evidence="3">
    <location>
        <begin position="958"/>
        <end position="1235"/>
    </location>
</feature>
<dbReference type="InterPro" id="IPR006315">
    <property type="entry name" value="OM_autotransptr_brl_dom"/>
</dbReference>
<dbReference type="PROSITE" id="PS51208">
    <property type="entry name" value="AUTOTRANSPORTER"/>
    <property type="match status" value="1"/>
</dbReference>
<dbReference type="InterPro" id="IPR013425">
    <property type="entry name" value="Autotrns_rpt"/>
</dbReference>
<dbReference type="KEGG" id="hdn:Hden_2833"/>
<dbReference type="SUPFAM" id="SSF103515">
    <property type="entry name" value="Autotransporter"/>
    <property type="match status" value="1"/>
</dbReference>
<dbReference type="SMART" id="SM00869">
    <property type="entry name" value="Autotransporter"/>
    <property type="match status" value="1"/>
</dbReference>
<dbReference type="InterPro" id="IPR012332">
    <property type="entry name" value="Autotransporter_pectin_lyase_C"/>
</dbReference>
<keyword evidence="5" id="KW-1185">Reference proteome</keyword>
<evidence type="ECO:0000256" key="1">
    <source>
        <dbReference type="ARBA" id="ARBA00022729"/>
    </source>
</evidence>
<dbReference type="Gene3D" id="2.40.128.130">
    <property type="entry name" value="Autotransporter beta-domain"/>
    <property type="match status" value="1"/>
</dbReference>
<evidence type="ECO:0000313" key="4">
    <source>
        <dbReference type="EMBL" id="ADJ24629.1"/>
    </source>
</evidence>
<gene>
    <name evidence="4" type="ordered locus">Hden_2833</name>
</gene>
<dbReference type="HOGENOM" id="CLU_005887_4_2_5"/>
<dbReference type="SUPFAM" id="SSF51126">
    <property type="entry name" value="Pectin lyase-like"/>
    <property type="match status" value="1"/>
</dbReference>
<proteinExistence type="predicted"/>
<evidence type="ECO:0000313" key="5">
    <source>
        <dbReference type="Proteomes" id="UP000002033"/>
    </source>
</evidence>
<sequence>MRHFTSSHRDPVRHCCVLRAAARAGVSALALVLFDGTASADSLLIGAGGDGGLADVSIAGDGGGGGIGGGGAGSAGGGGGGLTGGGMMSGGFRGGDGGAGGAGASGGAGPDNSNGASGSMGGGGGSIHFSDGGGGGGIGGGGGEGGVSGGFTGGSGGSNGGGGGGSGNESASGQNGADGANGIVVDANGSVISTALASDGAGDITTPNTMTISNSHSYDFVGVGGGGGGAGGLTSGHGGGDGTSGSLTLTGPGADLNVLRSMLVGGAGGGSSGGGANPGGAGGDGTLFMDDEAKLGVAGTLLVGGSGGGTDTGGAGGAATMSIRGDARVLIGDALIIGGLHGLTWFDAPAGNGGTGILNLGSGAVYFIGGATLTVNDTGTLNFGNATAGVEVAGELAGLTAVTNNGTINFNQSDATLLFEHAISGTGSVNHNSSGITTLTGVNTYTGGTTITAGTLIGDATSLQGDIVNDAALIFNQAGAGAYSGDISGSGSFTKIGGGTLRLTGTNTYVGGTTVSSGTLQGDTASLQGDIVNDSVVIFGQAVNDTYAGNMSGAGGLGVAGTGVLTLAGTNTYIGGTIIIFGTLEVQGGAALSDSGAVFVSNDPTARLLVTTSEVIGALSDGGTTGGIVEIAAGQTLTTGDATNSSFAGKIEGNGAITKQGAGVFTLTGLNTYAGATTLNAGTLVVNGSIASSETTVNSGGTLMGSGQLGGVTVRAGGIHAPGNSIGTQTVNGAYSLAAGGILAIETNSAGESDRVIVNGTVDLTGATLRVLAEGGNYAVATNYLIIDNDGSDAVMGTFATITSSLAFLDPTVNYAGGTGNDVMLTLMRNDVRFADVAATPNQRASATALGQLPAHNPLVSLVAGQSADGARRAFDALSGEVHATLGGTLALDSRFARGAIFSRLQQAHYAGSFGAGSGSAAPLANTGTTAVVRRSDASMMSLGMGSDEHAPERDVPHIASPLVFWTQAFGSWANTDGDGNAASGSRTIGGFLSGVDANAGGGWRTGIALGYSQSNVSVSQRISSAEIGSTHLAAYAGGPVGLFALRTGASWSWNDIDTERSVLISSFLDRVEADYDGDTGQIFGEIALPMSAGDLSFEPFANLAYVHVATDRFSEQGGVVALDGFSGDQNVGFSALGVRLATQSTIGAAVIVSRASFAWQHAFGDVVPTRALAFAGSGADMTIAGVPLARDTALIEAGLDISLSSSVTAGFSYNGEIASDVEDHGLSGRLHWQF</sequence>
<dbReference type="InterPro" id="IPR011050">
    <property type="entry name" value="Pectin_lyase_fold/virulence"/>
</dbReference>
<feature type="compositionally biased region" description="Gly residues" evidence="2">
    <location>
        <begin position="118"/>
        <end position="167"/>
    </location>
</feature>
<dbReference type="InterPro" id="IPR036709">
    <property type="entry name" value="Autotransporte_beta_dom_sf"/>
</dbReference>
<dbReference type="NCBIfam" id="TIGR01414">
    <property type="entry name" value="autotrans_barl"/>
    <property type="match status" value="1"/>
</dbReference>
<keyword evidence="1" id="KW-0732">Signal</keyword>
<dbReference type="Pfam" id="PF12951">
    <property type="entry name" value="PATR"/>
    <property type="match status" value="4"/>
</dbReference>
<dbReference type="Gene3D" id="2.160.20.20">
    <property type="match status" value="2"/>
</dbReference>
<organism evidence="4 5">
    <name type="scientific">Hyphomicrobium denitrificans (strain ATCC 51888 / DSM 1869 / NCIMB 11706 / TK 0415)</name>
    <dbReference type="NCBI Taxonomy" id="582899"/>
    <lineage>
        <taxon>Bacteria</taxon>
        <taxon>Pseudomonadati</taxon>
        <taxon>Pseudomonadota</taxon>
        <taxon>Alphaproteobacteria</taxon>
        <taxon>Hyphomicrobiales</taxon>
        <taxon>Hyphomicrobiaceae</taxon>
        <taxon>Hyphomicrobium</taxon>
    </lineage>
</organism>
<dbReference type="InterPro" id="IPR005546">
    <property type="entry name" value="Autotransporte_beta"/>
</dbReference>
<accession>D8JUJ9</accession>
<evidence type="ECO:0000259" key="3">
    <source>
        <dbReference type="PROSITE" id="PS51208"/>
    </source>
</evidence>
<dbReference type="eggNOG" id="COG4625">
    <property type="taxonomic scope" value="Bacteria"/>
</dbReference>
<dbReference type="STRING" id="582899.Hden_2833"/>
<dbReference type="AlphaFoldDB" id="D8JUJ9"/>
<dbReference type="GO" id="GO:0019867">
    <property type="term" value="C:outer membrane"/>
    <property type="evidence" value="ECO:0007669"/>
    <property type="project" value="InterPro"/>
</dbReference>
<dbReference type="Proteomes" id="UP000002033">
    <property type="component" value="Chromosome"/>
</dbReference>